<protein>
    <submittedName>
        <fullName evidence="1">Uncharacterized protein</fullName>
    </submittedName>
</protein>
<dbReference type="AlphaFoldDB" id="W1PWG1"/>
<keyword evidence="2" id="KW-1185">Reference proteome</keyword>
<dbReference type="Proteomes" id="UP000017836">
    <property type="component" value="Unassembled WGS sequence"/>
</dbReference>
<reference evidence="2" key="1">
    <citation type="journal article" date="2013" name="Science">
        <title>The Amborella genome and the evolution of flowering plants.</title>
        <authorList>
            <consortium name="Amborella Genome Project"/>
        </authorList>
    </citation>
    <scope>NUCLEOTIDE SEQUENCE [LARGE SCALE GENOMIC DNA]</scope>
</reference>
<accession>W1PWG1</accession>
<dbReference type="EMBL" id="KI392616">
    <property type="protein sequence ID" value="ERN12189.1"/>
    <property type="molecule type" value="Genomic_DNA"/>
</dbReference>
<organism evidence="1 2">
    <name type="scientific">Amborella trichopoda</name>
    <dbReference type="NCBI Taxonomy" id="13333"/>
    <lineage>
        <taxon>Eukaryota</taxon>
        <taxon>Viridiplantae</taxon>
        <taxon>Streptophyta</taxon>
        <taxon>Embryophyta</taxon>
        <taxon>Tracheophyta</taxon>
        <taxon>Spermatophyta</taxon>
        <taxon>Magnoliopsida</taxon>
        <taxon>Amborellales</taxon>
        <taxon>Amborellaceae</taxon>
        <taxon>Amborella</taxon>
    </lineage>
</organism>
<dbReference type="Gramene" id="ERN12189">
    <property type="protein sequence ID" value="ERN12189"/>
    <property type="gene ID" value="AMTR_s00034p00134810"/>
</dbReference>
<evidence type="ECO:0000313" key="1">
    <source>
        <dbReference type="EMBL" id="ERN12189.1"/>
    </source>
</evidence>
<name>W1PWG1_AMBTC</name>
<proteinExistence type="predicted"/>
<evidence type="ECO:0000313" key="2">
    <source>
        <dbReference type="Proteomes" id="UP000017836"/>
    </source>
</evidence>
<sequence>MAAFSARRHAAFLARRTPLAVGYSNKTIESSWLKGRVGGDQRRNLPFFRRRGSCSSKTSTFFNWEAIYNLYSRPSFNSLDLLAPRLSSLFSACGPCFISSYSCLLPSLSPRSSTLSFHPKDP</sequence>
<dbReference type="HOGENOM" id="CLU_2029797_0_0_1"/>
<gene>
    <name evidence="1" type="ORF">AMTR_s00034p00134810</name>
</gene>